<gene>
    <name evidence="1" type="ORF">MNBD_ACTINO02-743</name>
</gene>
<dbReference type="AlphaFoldDB" id="A0A3B0SVT8"/>
<proteinExistence type="predicted"/>
<sequence length="98" mass="10809">MDKDGIFTTHEFREPPIVPGRNPVGAVETLLGSFATEGEAVAVGRTAWETFRESGSHDVAWWLVRASGEELARWIADSGSDVQRVLDLRTNTLVKFGH</sequence>
<protein>
    <submittedName>
        <fullName evidence="1">Uncharacterized protein</fullName>
    </submittedName>
</protein>
<organism evidence="1">
    <name type="scientific">hydrothermal vent metagenome</name>
    <dbReference type="NCBI Taxonomy" id="652676"/>
    <lineage>
        <taxon>unclassified sequences</taxon>
        <taxon>metagenomes</taxon>
        <taxon>ecological metagenomes</taxon>
    </lineage>
</organism>
<dbReference type="EMBL" id="UOEK01000621">
    <property type="protein sequence ID" value="VAW09638.1"/>
    <property type="molecule type" value="Genomic_DNA"/>
</dbReference>
<accession>A0A3B0SVT8</accession>
<reference evidence="1" key="1">
    <citation type="submission" date="2018-06" db="EMBL/GenBank/DDBJ databases">
        <authorList>
            <person name="Zhirakovskaya E."/>
        </authorList>
    </citation>
    <scope>NUCLEOTIDE SEQUENCE</scope>
</reference>
<name>A0A3B0SVT8_9ZZZZ</name>
<evidence type="ECO:0000313" key="1">
    <source>
        <dbReference type="EMBL" id="VAW09638.1"/>
    </source>
</evidence>